<dbReference type="SMART" id="SM00462">
    <property type="entry name" value="PTB"/>
    <property type="match status" value="1"/>
</dbReference>
<dbReference type="InterPro" id="IPR013761">
    <property type="entry name" value="SAM/pointed_sf"/>
</dbReference>
<dbReference type="SUPFAM" id="SSF50729">
    <property type="entry name" value="PH domain-like"/>
    <property type="match status" value="1"/>
</dbReference>
<dbReference type="Proteomes" id="UP000694843">
    <property type="component" value="Unplaced"/>
</dbReference>
<feature type="domain" description="PID" evidence="4">
    <location>
        <begin position="250"/>
        <end position="384"/>
    </location>
</feature>
<dbReference type="PROSITE" id="PS50105">
    <property type="entry name" value="SAM_DOMAIN"/>
    <property type="match status" value="1"/>
</dbReference>
<evidence type="ECO:0000313" key="6">
    <source>
        <dbReference type="Proteomes" id="UP000694843"/>
    </source>
</evidence>
<evidence type="ECO:0000259" key="4">
    <source>
        <dbReference type="PROSITE" id="PS01179"/>
    </source>
</evidence>
<evidence type="ECO:0000256" key="2">
    <source>
        <dbReference type="ARBA" id="ARBA00023043"/>
    </source>
</evidence>
<keyword evidence="2" id="KW-0040">ANK repeat</keyword>
<organism evidence="6 7">
    <name type="scientific">Hyalella azteca</name>
    <name type="common">Amphipod</name>
    <dbReference type="NCBI Taxonomy" id="294128"/>
    <lineage>
        <taxon>Eukaryota</taxon>
        <taxon>Metazoa</taxon>
        <taxon>Ecdysozoa</taxon>
        <taxon>Arthropoda</taxon>
        <taxon>Crustacea</taxon>
        <taxon>Multicrustacea</taxon>
        <taxon>Malacostraca</taxon>
        <taxon>Eumalacostraca</taxon>
        <taxon>Peracarida</taxon>
        <taxon>Amphipoda</taxon>
        <taxon>Senticaudata</taxon>
        <taxon>Talitrida</taxon>
        <taxon>Talitroidea</taxon>
        <taxon>Hyalellidae</taxon>
        <taxon>Hyalella</taxon>
    </lineage>
</organism>
<keyword evidence="6" id="KW-1185">Reference proteome</keyword>
<dbReference type="SUPFAM" id="SSF47769">
    <property type="entry name" value="SAM/Pointed domain"/>
    <property type="match status" value="1"/>
</dbReference>
<dbReference type="OMA" id="GYPLRHL"/>
<dbReference type="PANTHER" id="PTHR24174">
    <property type="entry name" value="ANKYRIN REPEAT AND STERILE ALPHA MOTIF DOMAIN-CONTAINING PROTEIN 1"/>
    <property type="match status" value="1"/>
</dbReference>
<dbReference type="Pfam" id="PF00536">
    <property type="entry name" value="SAM_1"/>
    <property type="match status" value="1"/>
</dbReference>
<dbReference type="OrthoDB" id="5314041at2759"/>
<dbReference type="Pfam" id="PF00640">
    <property type="entry name" value="PID"/>
    <property type="match status" value="1"/>
</dbReference>
<dbReference type="Gene3D" id="2.30.29.30">
    <property type="entry name" value="Pleckstrin-homology domain (PH domain)/Phosphotyrosine-binding domain (PTB)"/>
    <property type="match status" value="1"/>
</dbReference>
<feature type="region of interest" description="Disordered" evidence="3">
    <location>
        <begin position="156"/>
        <end position="211"/>
    </location>
</feature>
<dbReference type="GeneID" id="108668783"/>
<reference evidence="7" key="1">
    <citation type="submission" date="2025-08" db="UniProtKB">
        <authorList>
            <consortium name="RefSeq"/>
        </authorList>
    </citation>
    <scope>IDENTIFICATION</scope>
</reference>
<evidence type="ECO:0000256" key="3">
    <source>
        <dbReference type="SAM" id="MobiDB-lite"/>
    </source>
</evidence>
<dbReference type="InterPro" id="IPR006020">
    <property type="entry name" value="PTB/PI_dom"/>
</dbReference>
<keyword evidence="1" id="KW-0677">Repeat</keyword>
<dbReference type="GO" id="GO:0005829">
    <property type="term" value="C:cytosol"/>
    <property type="evidence" value="ECO:0007669"/>
    <property type="project" value="TreeGrafter"/>
</dbReference>
<dbReference type="AlphaFoldDB" id="A0A979FF70"/>
<dbReference type="PROSITE" id="PS01179">
    <property type="entry name" value="PID"/>
    <property type="match status" value="1"/>
</dbReference>
<dbReference type="KEGG" id="hazt:108668783"/>
<dbReference type="PANTHER" id="PTHR24174:SF1">
    <property type="entry name" value="IP14385P"/>
    <property type="match status" value="1"/>
</dbReference>
<evidence type="ECO:0000256" key="1">
    <source>
        <dbReference type="ARBA" id="ARBA00022737"/>
    </source>
</evidence>
<dbReference type="InterPro" id="IPR011993">
    <property type="entry name" value="PH-like_dom_sf"/>
</dbReference>
<evidence type="ECO:0000313" key="7">
    <source>
        <dbReference type="RefSeq" id="XP_047735539.1"/>
    </source>
</evidence>
<proteinExistence type="predicted"/>
<name>A0A979FF70_HYAAZ</name>
<sequence>MDSGYDNINFMNGVLSEEDLSALGIKDDTHVRALMAGLAELPASLPPANSLYKVPRTVPEWLDSIELPHYAEIFSKNGFGSMERVKKIWEVELCMVLEVNQLGHKKRILMSLGDRPIEPPLPPTLDPKDLSVHLTQLNDDITELKEQLFADLPSAVSRERRAPESTNTTIRRSGKKTRAPLPPTFMSTRAQPTVDMDVSPPSSEPPSLPLNPDSLTLRDPSHLLPTSTGSIPTVQTSWKHQPRELIDSQIEYEVTYLNSTRIQELHGTESTMQSIHKVRKLMEAQEREAAADGTKPSLPVDVVLAISADGVRFMTIGDRDHICDHEIRTIEGVCQDADDLSHFAYITGDRHDHSKLCHVFRVPSREMATEIILTLGNAFEVAFQLSQLQQPQHQQPQHQQPQQQQPQQQPTTLTHRSPSHTRTRSDTHPRPALSLAPTTAVPPRTHNRKDSDPSVPQTHGCRGPKPPIAARRPHPPNLTSELHLVQLKACPLRRLVQLKGYPLRHLVQLNGYPLRHLVQLKSCPLRHLVQLKVCPLRHLMQLKGCPLIHLVQLEGCPLRHLVQLKGCPVRHLVQLKGCPLRHLVQLEGCPLRHLVQLKDCGNVGKIQSNGPTRHWISMMKDRIRMADDEGGVSACPWTRKS</sequence>
<dbReference type="SMART" id="SM00454">
    <property type="entry name" value="SAM"/>
    <property type="match status" value="1"/>
</dbReference>
<dbReference type="Gene3D" id="1.10.150.50">
    <property type="entry name" value="Transcription Factor, Ets-1"/>
    <property type="match status" value="2"/>
</dbReference>
<dbReference type="InterPro" id="IPR001660">
    <property type="entry name" value="SAM"/>
</dbReference>
<feature type="region of interest" description="Disordered" evidence="3">
    <location>
        <begin position="389"/>
        <end position="477"/>
    </location>
</feature>
<feature type="compositionally biased region" description="Low complexity" evidence="3">
    <location>
        <begin position="389"/>
        <end position="415"/>
    </location>
</feature>
<dbReference type="InterPro" id="IPR033635">
    <property type="entry name" value="ANKS1/Caskin"/>
</dbReference>
<protein>
    <submittedName>
        <fullName evidence="7">Ankyrin repeat and sterile alpha motif domain-containing protein 1B</fullName>
    </submittedName>
</protein>
<dbReference type="RefSeq" id="XP_047735539.1">
    <property type="nucleotide sequence ID" value="XM_047879583.1"/>
</dbReference>
<gene>
    <name evidence="7" type="primary">LOC108668783</name>
</gene>
<accession>A0A979FF70</accession>
<evidence type="ECO:0000259" key="5">
    <source>
        <dbReference type="PROSITE" id="PS50105"/>
    </source>
</evidence>
<feature type="domain" description="SAM" evidence="5">
    <location>
        <begin position="53"/>
        <end position="112"/>
    </location>
</feature>